<dbReference type="InterPro" id="IPR001878">
    <property type="entry name" value="Znf_CCHC"/>
</dbReference>
<evidence type="ECO:0000313" key="3">
    <source>
        <dbReference type="EMBL" id="KAK1649699.1"/>
    </source>
</evidence>
<dbReference type="SMART" id="SM00343">
    <property type="entry name" value="ZnF_C2HC"/>
    <property type="match status" value="1"/>
</dbReference>
<reference evidence="3" key="1">
    <citation type="submission" date="2023-07" db="EMBL/GenBank/DDBJ databases">
        <title>A chromosome-level genome assembly of Lolium multiflorum.</title>
        <authorList>
            <person name="Chen Y."/>
            <person name="Copetti D."/>
            <person name="Kolliker R."/>
            <person name="Studer B."/>
        </authorList>
    </citation>
    <scope>NUCLEOTIDE SEQUENCE</scope>
    <source>
        <strain evidence="3">02402/16</strain>
        <tissue evidence="3">Leaf</tissue>
    </source>
</reference>
<dbReference type="SUPFAM" id="SSF57756">
    <property type="entry name" value="Retrovirus zinc finger-like domains"/>
    <property type="match status" value="1"/>
</dbReference>
<feature type="compositionally biased region" description="Basic and acidic residues" evidence="1">
    <location>
        <begin position="1077"/>
        <end position="1097"/>
    </location>
</feature>
<name>A0AAD8WD16_LOLMU</name>
<feature type="domain" description="CCHC-type" evidence="2">
    <location>
        <begin position="219"/>
        <end position="235"/>
    </location>
</feature>
<feature type="region of interest" description="Disordered" evidence="1">
    <location>
        <begin position="1051"/>
        <end position="1097"/>
    </location>
</feature>
<dbReference type="Pfam" id="PF14223">
    <property type="entry name" value="Retrotran_gag_2"/>
    <property type="match status" value="1"/>
</dbReference>
<dbReference type="PANTHER" id="PTHR47592">
    <property type="entry name" value="PBF68 PROTEIN"/>
    <property type="match status" value="1"/>
</dbReference>
<proteinExistence type="predicted"/>
<feature type="compositionally biased region" description="Basic and acidic residues" evidence="1">
    <location>
        <begin position="426"/>
        <end position="455"/>
    </location>
</feature>
<evidence type="ECO:0000259" key="2">
    <source>
        <dbReference type="SMART" id="SM00343"/>
    </source>
</evidence>
<feature type="region of interest" description="Disordered" evidence="1">
    <location>
        <begin position="177"/>
        <end position="211"/>
    </location>
</feature>
<keyword evidence="4" id="KW-1185">Reference proteome</keyword>
<dbReference type="Proteomes" id="UP001231189">
    <property type="component" value="Unassembled WGS sequence"/>
</dbReference>
<dbReference type="EMBL" id="JAUUTY010000004">
    <property type="protein sequence ID" value="KAK1649699.1"/>
    <property type="molecule type" value="Genomic_DNA"/>
</dbReference>
<organism evidence="3 4">
    <name type="scientific">Lolium multiflorum</name>
    <name type="common">Italian ryegrass</name>
    <name type="synonym">Lolium perenne subsp. multiflorum</name>
    <dbReference type="NCBI Taxonomy" id="4521"/>
    <lineage>
        <taxon>Eukaryota</taxon>
        <taxon>Viridiplantae</taxon>
        <taxon>Streptophyta</taxon>
        <taxon>Embryophyta</taxon>
        <taxon>Tracheophyta</taxon>
        <taxon>Spermatophyta</taxon>
        <taxon>Magnoliopsida</taxon>
        <taxon>Liliopsida</taxon>
        <taxon>Poales</taxon>
        <taxon>Poaceae</taxon>
        <taxon>BOP clade</taxon>
        <taxon>Pooideae</taxon>
        <taxon>Poodae</taxon>
        <taxon>Poeae</taxon>
        <taxon>Poeae Chloroplast Group 2 (Poeae type)</taxon>
        <taxon>Loliodinae</taxon>
        <taxon>Loliinae</taxon>
        <taxon>Lolium</taxon>
    </lineage>
</organism>
<dbReference type="GO" id="GO:0008270">
    <property type="term" value="F:zinc ion binding"/>
    <property type="evidence" value="ECO:0007669"/>
    <property type="project" value="InterPro"/>
</dbReference>
<accession>A0AAD8WD16</accession>
<evidence type="ECO:0000256" key="1">
    <source>
        <dbReference type="SAM" id="MobiDB-lite"/>
    </source>
</evidence>
<feature type="region of interest" description="Disordered" evidence="1">
    <location>
        <begin position="379"/>
        <end position="502"/>
    </location>
</feature>
<feature type="compositionally biased region" description="Basic residues" evidence="1">
    <location>
        <begin position="456"/>
        <end position="469"/>
    </location>
</feature>
<feature type="compositionally biased region" description="Basic and acidic residues" evidence="1">
    <location>
        <begin position="189"/>
        <end position="201"/>
    </location>
</feature>
<protein>
    <recommendedName>
        <fullName evidence="2">CCHC-type domain-containing protein</fullName>
    </recommendedName>
</protein>
<dbReference type="InterPro" id="IPR036875">
    <property type="entry name" value="Znf_CCHC_sf"/>
</dbReference>
<dbReference type="PANTHER" id="PTHR47592:SF27">
    <property type="entry name" value="OS08G0421700 PROTEIN"/>
    <property type="match status" value="1"/>
</dbReference>
<dbReference type="AlphaFoldDB" id="A0AAD8WD16"/>
<sequence>MRCFDATKGKPEGELTPLEEKAFEDADTLPRGAIISVLGENIVDSYLSISTGKDMWDAIEAKFGVSDAGSELYVMEQVYDFKMTNERSIVEQAHEIQSIAKELEQFTCVLPDKFIAGGIIAKLPPSWRNFATSLKHKRQEFSTTDLIGSLDVEEKARAKDTRARGVEGGSSANLVQKKNFQSYKSKNKNKYDGKGKFDGKNKASQSTNFKRKTDKKKGVCHVCGDPDHWAPNCPNRFDKRQQGKGGKTANVVIGDTEMKDAGYGTSSVLMGNGSHATVRGVEHLENPEEDNNEVPKRSKRQRTAKSFGNDFIVYLVDDTPTSISEAYASPDADYWKEAVRRCKWVFKKKLRPDGTIEKYKARLVAKGYTQKEASTYDVAPVTDVATPRPSSASPPIVDATPWPRSPPSGPTTQTPAIYVKVQESSRTGEEEHPWCKEAREGKRSHSSWCKEEGRKKEGRGRRGERRKAGRSQGRSTGPPAHPAPGPVSGPLTGLAGFDRNPACAIRTPSRGFGSLAGHSPAQNPVWTGWPDIGLLTCIAKKKTEEYTEHFEEDASSSTADVEEHVELYTDYGSTSIANMTDIEELYTDYGSTSIANMDDTDELYIDTCSTSMDDMVEHHHGTTSTPPCPPPMLPHTPTWRMELHMKIEDLHDGIIMWIIKSVPNIFGLDTLLRAPQGATMRVLMHKIIDITAIMWSIKSVPNMIVFDTLLRAPQGAIMRVPMHKIIDITDIIWSIKSTPNMSHQLGKARTVIDSHHLMIVVDHHHLMVYIDILPHMIFDDTTQDMVMRQEDESLDMKTFIIRRLLPLAPPPQWPLPRHMPMDSDATSASNKATFHGNVPISYVSAKKLYFDELNAQVSKMPPLEDDLGGDGVEHGEHGILPSPTEAHGVEMVEHGIFPSTKEAHGDEQVEPTPICLIDELVPTPCEHESHLAHLSESDSELSDFHPICEFECFHLEDMSDTQSELREVDDRSMEDIAFPNTLTSPSLVSSYVALGSTEDEFPLMEKMYMVHEDDDISPCLLQDGHVDHMDPPTSTTPTSHESAYKGTRVIEDRRGGTPMVQGSKGREEEPFIMVQGRRKEEGRKRKKRREEEGRPVT</sequence>
<dbReference type="Gene3D" id="4.10.60.10">
    <property type="entry name" value="Zinc finger, CCHC-type"/>
    <property type="match status" value="1"/>
</dbReference>
<gene>
    <name evidence="3" type="ORF">QYE76_067504</name>
</gene>
<dbReference type="GO" id="GO:0003676">
    <property type="term" value="F:nucleic acid binding"/>
    <property type="evidence" value="ECO:0007669"/>
    <property type="project" value="InterPro"/>
</dbReference>
<evidence type="ECO:0000313" key="4">
    <source>
        <dbReference type="Proteomes" id="UP001231189"/>
    </source>
</evidence>
<comment type="caution">
    <text evidence="3">The sequence shown here is derived from an EMBL/GenBank/DDBJ whole genome shotgun (WGS) entry which is preliminary data.</text>
</comment>